<feature type="domain" description="Histidine kinase/HSP90-like ATPase" evidence="2">
    <location>
        <begin position="18"/>
        <end position="130"/>
    </location>
</feature>
<keyword evidence="1" id="KW-0418">Kinase</keyword>
<evidence type="ECO:0000313" key="3">
    <source>
        <dbReference type="EMBL" id="MEE6258357.1"/>
    </source>
</evidence>
<dbReference type="InterPro" id="IPR036890">
    <property type="entry name" value="HATPase_C_sf"/>
</dbReference>
<dbReference type="SUPFAM" id="SSF55874">
    <property type="entry name" value="ATPase domain of HSP90 chaperone/DNA topoisomerase II/histidine kinase"/>
    <property type="match status" value="1"/>
</dbReference>
<gene>
    <name evidence="3" type="ORF">V1633_07600</name>
</gene>
<dbReference type="GO" id="GO:0005524">
    <property type="term" value="F:ATP binding"/>
    <property type="evidence" value="ECO:0007669"/>
    <property type="project" value="UniProtKB-KW"/>
</dbReference>
<evidence type="ECO:0000256" key="1">
    <source>
        <dbReference type="ARBA" id="ARBA00022527"/>
    </source>
</evidence>
<keyword evidence="1" id="KW-0808">Transferase</keyword>
<keyword evidence="3" id="KW-0547">Nucleotide-binding</keyword>
<sequence>MATERSWHMTVPHHAQGTRAARHRLRAELAESVPAVLLTDATTVAAELLGNAVRHAAPLPGGTVRLSWRLCTDTTSQVVEIRVTDGGAGATPRIRRVGPDSADGRGLYLVAALAADWGVARDGLGQSVWAKLRHPAGCTA</sequence>
<dbReference type="Proteomes" id="UP001332243">
    <property type="component" value="Unassembled WGS sequence"/>
</dbReference>
<keyword evidence="3" id="KW-0067">ATP-binding</keyword>
<accession>A0ABU7RPC4</accession>
<comment type="caution">
    <text evidence="3">The sequence shown here is derived from an EMBL/GenBank/DDBJ whole genome shotgun (WGS) entry which is preliminary data.</text>
</comment>
<dbReference type="CDD" id="cd16936">
    <property type="entry name" value="HATPase_RsbW-like"/>
    <property type="match status" value="1"/>
</dbReference>
<dbReference type="InterPro" id="IPR050267">
    <property type="entry name" value="Anti-sigma-factor_SerPK"/>
</dbReference>
<evidence type="ECO:0000259" key="2">
    <source>
        <dbReference type="Pfam" id="PF13581"/>
    </source>
</evidence>
<reference evidence="3 4" key="1">
    <citation type="submission" date="2024-01" db="EMBL/GenBank/DDBJ databases">
        <title>Genome insights into Plantactinospora sonchi sp. nov.</title>
        <authorList>
            <person name="Wang L."/>
        </authorList>
    </citation>
    <scope>NUCLEOTIDE SEQUENCE [LARGE SCALE GENOMIC DNA]</scope>
    <source>
        <strain evidence="3 4">NEAU-QY2</strain>
    </source>
</reference>
<evidence type="ECO:0000313" key="4">
    <source>
        <dbReference type="Proteomes" id="UP001332243"/>
    </source>
</evidence>
<dbReference type="InterPro" id="IPR003594">
    <property type="entry name" value="HATPase_dom"/>
</dbReference>
<proteinExistence type="predicted"/>
<keyword evidence="4" id="KW-1185">Reference proteome</keyword>
<name>A0ABU7RPC4_9ACTN</name>
<dbReference type="PANTHER" id="PTHR35526">
    <property type="entry name" value="ANTI-SIGMA-F FACTOR RSBW-RELATED"/>
    <property type="match status" value="1"/>
</dbReference>
<dbReference type="PANTHER" id="PTHR35526:SF3">
    <property type="entry name" value="ANTI-SIGMA-F FACTOR RSBW"/>
    <property type="match status" value="1"/>
</dbReference>
<organism evidence="3 4">
    <name type="scientific">Plantactinospora sonchi</name>
    <dbReference type="NCBI Taxonomy" id="1544735"/>
    <lineage>
        <taxon>Bacteria</taxon>
        <taxon>Bacillati</taxon>
        <taxon>Actinomycetota</taxon>
        <taxon>Actinomycetes</taxon>
        <taxon>Micromonosporales</taxon>
        <taxon>Micromonosporaceae</taxon>
        <taxon>Plantactinospora</taxon>
    </lineage>
</organism>
<dbReference type="Pfam" id="PF13581">
    <property type="entry name" value="HATPase_c_2"/>
    <property type="match status" value="1"/>
</dbReference>
<dbReference type="EMBL" id="JAZGQK010000006">
    <property type="protein sequence ID" value="MEE6258357.1"/>
    <property type="molecule type" value="Genomic_DNA"/>
</dbReference>
<dbReference type="Gene3D" id="3.30.565.10">
    <property type="entry name" value="Histidine kinase-like ATPase, C-terminal domain"/>
    <property type="match status" value="1"/>
</dbReference>
<protein>
    <submittedName>
        <fullName evidence="3">ATP-binding protein</fullName>
    </submittedName>
</protein>
<keyword evidence="1" id="KW-0723">Serine/threonine-protein kinase</keyword>